<reference evidence="2" key="1">
    <citation type="journal article" date="2019" name="Int. J. Syst. Evol. Microbiol.">
        <title>The Global Catalogue of Microorganisms (GCM) 10K type strain sequencing project: providing services to taxonomists for standard genome sequencing and annotation.</title>
        <authorList>
            <consortium name="The Broad Institute Genomics Platform"/>
            <consortium name="The Broad Institute Genome Sequencing Center for Infectious Disease"/>
            <person name="Wu L."/>
            <person name="Ma J."/>
        </authorList>
    </citation>
    <scope>NUCLEOTIDE SEQUENCE [LARGE SCALE GENOMIC DNA]</scope>
    <source>
        <strain evidence="2">JCM 17926</strain>
    </source>
</reference>
<dbReference type="EMBL" id="BAABHC010000016">
    <property type="protein sequence ID" value="GAA4436822.1"/>
    <property type="molecule type" value="Genomic_DNA"/>
</dbReference>
<evidence type="ECO:0008006" key="3">
    <source>
        <dbReference type="Google" id="ProtNLM"/>
    </source>
</evidence>
<protein>
    <recommendedName>
        <fullName evidence="3">Transposase</fullName>
    </recommendedName>
</protein>
<comment type="caution">
    <text evidence="1">The sequence shown here is derived from an EMBL/GenBank/DDBJ whole genome shotgun (WGS) entry which is preliminary data.</text>
</comment>
<evidence type="ECO:0000313" key="2">
    <source>
        <dbReference type="Proteomes" id="UP001500552"/>
    </source>
</evidence>
<name>A0ABP8LVW5_9BACT</name>
<keyword evidence="2" id="KW-1185">Reference proteome</keyword>
<accession>A0ABP8LVW5</accession>
<gene>
    <name evidence="1" type="ORF">GCM10023188_30330</name>
</gene>
<proteinExistence type="predicted"/>
<sequence length="61" mass="7024">MKGEQAAFNRRLSESCEATHLPPLGDDPHHWLKFSNVLKVGNATAGFFRRKLMRQQQMGKR</sequence>
<dbReference type="RefSeq" id="WP_345160276.1">
    <property type="nucleotide sequence ID" value="NZ_BAABHC010000016.1"/>
</dbReference>
<dbReference type="Proteomes" id="UP001500552">
    <property type="component" value="Unassembled WGS sequence"/>
</dbReference>
<evidence type="ECO:0000313" key="1">
    <source>
        <dbReference type="EMBL" id="GAA4436822.1"/>
    </source>
</evidence>
<organism evidence="1 2">
    <name type="scientific">Pontibacter saemangeumensis</name>
    <dbReference type="NCBI Taxonomy" id="1084525"/>
    <lineage>
        <taxon>Bacteria</taxon>
        <taxon>Pseudomonadati</taxon>
        <taxon>Bacteroidota</taxon>
        <taxon>Cytophagia</taxon>
        <taxon>Cytophagales</taxon>
        <taxon>Hymenobacteraceae</taxon>
        <taxon>Pontibacter</taxon>
    </lineage>
</organism>